<accession>A0ABT2H9N0</accession>
<gene>
    <name evidence="2" type="ORF">N1032_23265</name>
</gene>
<reference evidence="2" key="1">
    <citation type="submission" date="2022-08" db="EMBL/GenBank/DDBJ databases">
        <authorList>
            <person name="Deng Y."/>
            <person name="Han X.-F."/>
            <person name="Zhang Y.-Q."/>
        </authorList>
    </citation>
    <scope>NUCLEOTIDE SEQUENCE</scope>
    <source>
        <strain evidence="2">CPCC 203386</strain>
    </source>
</reference>
<dbReference type="InterPro" id="IPR049301">
    <property type="entry name" value="Capsid_Gp10A/Gp10B-like_dom"/>
</dbReference>
<dbReference type="EMBL" id="JANLCJ010000097">
    <property type="protein sequence ID" value="MCS5736653.1"/>
    <property type="molecule type" value="Genomic_DNA"/>
</dbReference>
<protein>
    <recommendedName>
        <fullName evidence="1">Capsid Gp10A/Gp10B-like domain-containing protein</fullName>
    </recommendedName>
</protein>
<evidence type="ECO:0000313" key="3">
    <source>
        <dbReference type="Proteomes" id="UP001165586"/>
    </source>
</evidence>
<proteinExistence type="predicted"/>
<evidence type="ECO:0000259" key="1">
    <source>
        <dbReference type="Pfam" id="PF21703"/>
    </source>
</evidence>
<dbReference type="RefSeq" id="WP_259542718.1">
    <property type="nucleotide sequence ID" value="NZ_JANLCJ010000097.1"/>
</dbReference>
<evidence type="ECO:0000313" key="2">
    <source>
        <dbReference type="EMBL" id="MCS5736653.1"/>
    </source>
</evidence>
<feature type="non-terminal residue" evidence="2">
    <location>
        <position position="1"/>
    </location>
</feature>
<sequence length="60" mass="6386">TNLVALVAHRSALGTVKLKDLSLERARRSEYQADAIIGKYAMGHGVLRPEACGALVVAKP</sequence>
<name>A0ABT2H9N0_9MICO</name>
<organism evidence="2 3">
    <name type="scientific">Herbiconiux daphne</name>
    <dbReference type="NCBI Taxonomy" id="2970914"/>
    <lineage>
        <taxon>Bacteria</taxon>
        <taxon>Bacillati</taxon>
        <taxon>Actinomycetota</taxon>
        <taxon>Actinomycetes</taxon>
        <taxon>Micrococcales</taxon>
        <taxon>Microbacteriaceae</taxon>
        <taxon>Herbiconiux</taxon>
    </lineage>
</organism>
<dbReference type="Pfam" id="PF21703">
    <property type="entry name" value="Gp10A-like"/>
    <property type="match status" value="1"/>
</dbReference>
<feature type="domain" description="Capsid Gp10A/Gp10B-like" evidence="1">
    <location>
        <begin position="1"/>
        <end position="56"/>
    </location>
</feature>
<keyword evidence="3" id="KW-1185">Reference proteome</keyword>
<comment type="caution">
    <text evidence="2">The sequence shown here is derived from an EMBL/GenBank/DDBJ whole genome shotgun (WGS) entry which is preliminary data.</text>
</comment>
<dbReference type="Proteomes" id="UP001165586">
    <property type="component" value="Unassembled WGS sequence"/>
</dbReference>